<comment type="similarity">
    <text evidence="2">Belongs to the GSP L family.</text>
</comment>
<keyword evidence="4" id="KW-1003">Cell membrane</keyword>
<dbReference type="GO" id="GO:0015627">
    <property type="term" value="C:type II protein secretion system complex"/>
    <property type="evidence" value="ECO:0007669"/>
    <property type="project" value="InterPro"/>
</dbReference>
<keyword evidence="3" id="KW-0813">Transport</keyword>
<dbReference type="NCBIfam" id="TIGR01709">
    <property type="entry name" value="typeII_sec_gspL"/>
    <property type="match status" value="1"/>
</dbReference>
<dbReference type="Pfam" id="PF12693">
    <property type="entry name" value="GspL_C"/>
    <property type="match status" value="1"/>
</dbReference>
<dbReference type="Proteomes" id="UP000234190">
    <property type="component" value="Unassembled WGS sequence"/>
</dbReference>
<keyword evidence="6" id="KW-0812">Transmembrane</keyword>
<organism evidence="12 13">
    <name type="scientific">Pollutimonas subterranea</name>
    <dbReference type="NCBI Taxonomy" id="2045210"/>
    <lineage>
        <taxon>Bacteria</taxon>
        <taxon>Pseudomonadati</taxon>
        <taxon>Pseudomonadota</taxon>
        <taxon>Betaproteobacteria</taxon>
        <taxon>Burkholderiales</taxon>
        <taxon>Alcaligenaceae</taxon>
        <taxon>Pollutimonas</taxon>
    </lineage>
</organism>
<dbReference type="AlphaFoldDB" id="A0A2N4U9Z8"/>
<keyword evidence="5" id="KW-0997">Cell inner membrane</keyword>
<comment type="subcellular location">
    <subcellularLocation>
        <location evidence="1">Cell inner membrane</location>
        <topology evidence="1">Single-pass membrane protein</topology>
    </subcellularLocation>
</comment>
<dbReference type="GO" id="GO:0015628">
    <property type="term" value="P:protein secretion by the type II secretion system"/>
    <property type="evidence" value="ECO:0007669"/>
    <property type="project" value="InterPro"/>
</dbReference>
<keyword evidence="13" id="KW-1185">Reference proteome</keyword>
<sequence>MRHHLRLALPLLSDLALDTTIAFVLIDRDGRVARAGQLPLAELGAEADSVAVHAILHPDDAVVADITVPPVSTQRLSAAVAGSIEPMALSEISQLCVAHGSRAADGTVTVAWVARHSLAKAWALLAEAGLNVVAFIPQSLALPANDPRPAEPLGLPADSRWLAPLPGWSLASEELRPASASGRWRRAIYWSTAATVVWVVGLNWYAARLANEVKTLQQNMQHAVVQAFPQIPVVIDPVRQAQNQRDALRLAQGVAGDDDFMSLAITTAKVLDFAQSHVRSLSYENDVLTLILAEGYLPPANEAALAQSAAVHQLVLQKDETRPHVWKVQRPALAEPQARRP</sequence>
<dbReference type="EMBL" id="PDNW01000001">
    <property type="protein sequence ID" value="PLC51844.1"/>
    <property type="molecule type" value="Genomic_DNA"/>
</dbReference>
<evidence type="ECO:0000259" key="11">
    <source>
        <dbReference type="Pfam" id="PF12693"/>
    </source>
</evidence>
<name>A0A2N4U9Z8_9BURK</name>
<evidence type="ECO:0000256" key="9">
    <source>
        <dbReference type="ARBA" id="ARBA00023136"/>
    </source>
</evidence>
<dbReference type="InterPro" id="IPR024230">
    <property type="entry name" value="GspL_cyto_dom"/>
</dbReference>
<comment type="caution">
    <text evidence="12">The sequence shown here is derived from an EMBL/GenBank/DDBJ whole genome shotgun (WGS) entry which is preliminary data.</text>
</comment>
<dbReference type="SUPFAM" id="SSF53067">
    <property type="entry name" value="Actin-like ATPase domain"/>
    <property type="match status" value="1"/>
</dbReference>
<evidence type="ECO:0000313" key="13">
    <source>
        <dbReference type="Proteomes" id="UP000234190"/>
    </source>
</evidence>
<reference evidence="12 13" key="1">
    <citation type="submission" date="2017-10" db="EMBL/GenBank/DDBJ databases">
        <title>Two draft genome sequences of Pusillimonas sp. strains isolated from a nitrate- and radionuclide-contaminated groundwater in Russia.</title>
        <authorList>
            <person name="Grouzdev D.S."/>
            <person name="Tourova T.P."/>
            <person name="Goeva M.A."/>
            <person name="Babich T.L."/>
            <person name="Sokolova D.S."/>
            <person name="Abdullin R."/>
            <person name="Poltaraus A.B."/>
            <person name="Toshchakov S.V."/>
            <person name="Nazina T.N."/>
        </authorList>
    </citation>
    <scope>NUCLEOTIDE SEQUENCE [LARGE SCALE GENOMIC DNA]</scope>
    <source>
        <strain evidence="12 13">JR1/69-3-13</strain>
    </source>
</reference>
<evidence type="ECO:0000256" key="2">
    <source>
        <dbReference type="ARBA" id="ARBA00005318"/>
    </source>
</evidence>
<evidence type="ECO:0000256" key="8">
    <source>
        <dbReference type="ARBA" id="ARBA00022989"/>
    </source>
</evidence>
<dbReference type="Gene3D" id="3.30.420.380">
    <property type="match status" value="1"/>
</dbReference>
<evidence type="ECO:0000256" key="3">
    <source>
        <dbReference type="ARBA" id="ARBA00022448"/>
    </source>
</evidence>
<evidence type="ECO:0000256" key="6">
    <source>
        <dbReference type="ARBA" id="ARBA00022692"/>
    </source>
</evidence>
<dbReference type="GO" id="GO:0009276">
    <property type="term" value="C:Gram-negative-bacterium-type cell wall"/>
    <property type="evidence" value="ECO:0007669"/>
    <property type="project" value="InterPro"/>
</dbReference>
<evidence type="ECO:0000256" key="4">
    <source>
        <dbReference type="ARBA" id="ARBA00022475"/>
    </source>
</evidence>
<feature type="domain" description="GspL periplasmic" evidence="11">
    <location>
        <begin position="181"/>
        <end position="292"/>
    </location>
</feature>
<keyword evidence="8" id="KW-1133">Transmembrane helix</keyword>
<evidence type="ECO:0000256" key="7">
    <source>
        <dbReference type="ARBA" id="ARBA00022927"/>
    </source>
</evidence>
<feature type="domain" description="GspL cytoplasmic actin-ATPase-like" evidence="10">
    <location>
        <begin position="35"/>
        <end position="146"/>
    </location>
</feature>
<proteinExistence type="inferred from homology"/>
<evidence type="ECO:0000313" key="12">
    <source>
        <dbReference type="EMBL" id="PLC51844.1"/>
    </source>
</evidence>
<gene>
    <name evidence="12" type="ORF">CR159_02180</name>
</gene>
<dbReference type="InterPro" id="IPR025691">
    <property type="entry name" value="GspL_pp_dom"/>
</dbReference>
<dbReference type="GO" id="GO:0005886">
    <property type="term" value="C:plasma membrane"/>
    <property type="evidence" value="ECO:0007669"/>
    <property type="project" value="UniProtKB-SubCell"/>
</dbReference>
<evidence type="ECO:0000256" key="5">
    <source>
        <dbReference type="ARBA" id="ARBA00022519"/>
    </source>
</evidence>
<evidence type="ECO:0000259" key="10">
    <source>
        <dbReference type="Pfam" id="PF05134"/>
    </source>
</evidence>
<accession>A0A2N4U9Z8</accession>
<dbReference type="Pfam" id="PF05134">
    <property type="entry name" value="T2SSL"/>
    <property type="match status" value="1"/>
</dbReference>
<evidence type="ECO:0000256" key="1">
    <source>
        <dbReference type="ARBA" id="ARBA00004377"/>
    </source>
</evidence>
<keyword evidence="7" id="KW-0653">Protein transport</keyword>
<keyword evidence="9" id="KW-0472">Membrane</keyword>
<dbReference type="InterPro" id="IPR043129">
    <property type="entry name" value="ATPase_NBD"/>
</dbReference>
<dbReference type="InterPro" id="IPR007812">
    <property type="entry name" value="T2SS_protein-GspL"/>
</dbReference>
<protein>
    <submittedName>
        <fullName evidence="12">General secretion pathway protein GspL</fullName>
    </submittedName>
</protein>